<dbReference type="PANTHER" id="PTHR10969">
    <property type="entry name" value="MICROTUBULE-ASSOCIATED PROTEINS 1A/1B LIGHT CHAIN 3-RELATED"/>
    <property type="match status" value="1"/>
</dbReference>
<evidence type="ECO:0000256" key="2">
    <source>
        <dbReference type="ARBA" id="ARBA00004245"/>
    </source>
</evidence>
<evidence type="ECO:0000256" key="9">
    <source>
        <dbReference type="ARBA" id="ARBA00023212"/>
    </source>
</evidence>
<dbReference type="OrthoDB" id="6738456at2759"/>
<dbReference type="InterPro" id="IPR029071">
    <property type="entry name" value="Ubiquitin-like_domsf"/>
</dbReference>
<keyword evidence="14" id="KW-1185">Reference proteome</keyword>
<dbReference type="AlphaFoldDB" id="A0A834SZY7"/>
<evidence type="ECO:0000256" key="8">
    <source>
        <dbReference type="ARBA" id="ARBA00023136"/>
    </source>
</evidence>
<comment type="subcellular location">
    <subcellularLocation>
        <location evidence="2">Cytoplasm</location>
        <location evidence="2">Cytoskeleton</location>
    </subcellularLocation>
    <subcellularLocation>
        <location evidence="3">Membrane</location>
    </subcellularLocation>
</comment>
<dbReference type="GO" id="GO:0015031">
    <property type="term" value="P:protein transport"/>
    <property type="evidence" value="ECO:0007669"/>
    <property type="project" value="UniProtKB-KW"/>
</dbReference>
<reference evidence="13" key="1">
    <citation type="submission" date="2020-09" db="EMBL/GenBank/DDBJ databases">
        <title>Genome-Enabled Discovery of Anthraquinone Biosynthesis in Senna tora.</title>
        <authorList>
            <person name="Kang S.-H."/>
            <person name="Pandey R.P."/>
            <person name="Lee C.-M."/>
            <person name="Sim J.-S."/>
            <person name="Jeong J.-T."/>
            <person name="Choi B.-S."/>
            <person name="Jung M."/>
            <person name="Ginzburg D."/>
            <person name="Zhao K."/>
            <person name="Won S.Y."/>
            <person name="Oh T.-J."/>
            <person name="Yu Y."/>
            <person name="Kim N.-H."/>
            <person name="Lee O.R."/>
            <person name="Lee T.-H."/>
            <person name="Bashyal P."/>
            <person name="Kim T.-S."/>
            <person name="Lee W.-H."/>
            <person name="Kawkins C."/>
            <person name="Kim C.-K."/>
            <person name="Kim J.S."/>
            <person name="Ahn B.O."/>
            <person name="Rhee S.Y."/>
            <person name="Sohng J.K."/>
        </authorList>
    </citation>
    <scope>NUCLEOTIDE SEQUENCE</scope>
    <source>
        <tissue evidence="13">Leaf</tissue>
    </source>
</reference>
<evidence type="ECO:0000256" key="10">
    <source>
        <dbReference type="ARBA" id="ARBA00023288"/>
    </source>
</evidence>
<dbReference type="Gene3D" id="3.10.20.90">
    <property type="entry name" value="Phosphatidylinositol 3-kinase Catalytic Subunit, Chain A, domain 1"/>
    <property type="match status" value="1"/>
</dbReference>
<organism evidence="13 14">
    <name type="scientific">Senna tora</name>
    <dbReference type="NCBI Taxonomy" id="362788"/>
    <lineage>
        <taxon>Eukaryota</taxon>
        <taxon>Viridiplantae</taxon>
        <taxon>Streptophyta</taxon>
        <taxon>Embryophyta</taxon>
        <taxon>Tracheophyta</taxon>
        <taxon>Spermatophyta</taxon>
        <taxon>Magnoliopsida</taxon>
        <taxon>eudicotyledons</taxon>
        <taxon>Gunneridae</taxon>
        <taxon>Pentapetalae</taxon>
        <taxon>rosids</taxon>
        <taxon>fabids</taxon>
        <taxon>Fabales</taxon>
        <taxon>Fabaceae</taxon>
        <taxon>Caesalpinioideae</taxon>
        <taxon>Cassia clade</taxon>
        <taxon>Senna</taxon>
    </lineage>
</organism>
<sequence length="120" mass="14041">MTAKSFFKIENTFEKRLLQSNEIREKYPDRVPVIVERAQRSRIRDIDKNKFLVPADITIGQFVCIIRKRLKVTAETAIFVFINNILPPTSEMLGSIYEKNKEEDGYLYVTYSGENTFGFH</sequence>
<keyword evidence="6" id="KW-0833">Ubl conjugation pathway</keyword>
<evidence type="ECO:0000256" key="12">
    <source>
        <dbReference type="RuleBase" id="RU004384"/>
    </source>
</evidence>
<accession>A0A834SZY7</accession>
<dbReference type="SUPFAM" id="SSF54236">
    <property type="entry name" value="Ubiquitin-like"/>
    <property type="match status" value="1"/>
</dbReference>
<comment type="similarity">
    <text evidence="4 12">Belongs to the ATG8 family.</text>
</comment>
<evidence type="ECO:0000256" key="1">
    <source>
        <dbReference type="ARBA" id="ARBA00003307"/>
    </source>
</evidence>
<evidence type="ECO:0000256" key="6">
    <source>
        <dbReference type="ARBA" id="ARBA00022786"/>
    </source>
</evidence>
<feature type="lipid moiety-binding region" description="Phosphatidylserine amidated glycine; alternate" evidence="11">
    <location>
        <position position="118"/>
    </location>
</feature>
<keyword evidence="9" id="KW-0206">Cytoskeleton</keyword>
<dbReference type="InterPro" id="IPR004241">
    <property type="entry name" value="Atg8-like"/>
</dbReference>
<evidence type="ECO:0000256" key="7">
    <source>
        <dbReference type="ARBA" id="ARBA00022927"/>
    </source>
</evidence>
<keyword evidence="9" id="KW-0963">Cytoplasm</keyword>
<evidence type="ECO:0000313" key="13">
    <source>
        <dbReference type="EMBL" id="KAF7811172.1"/>
    </source>
</evidence>
<evidence type="ECO:0000256" key="11">
    <source>
        <dbReference type="PIRSR" id="PIRSR604241-50"/>
    </source>
</evidence>
<protein>
    <recommendedName>
        <fullName evidence="12">Autophagy-related protein</fullName>
    </recommendedName>
</protein>
<gene>
    <name evidence="13" type="ORF">G2W53_032148</name>
</gene>
<proteinExistence type="inferred from homology"/>
<comment type="function">
    <text evidence="1">Ubiquitin-like modifier involved in autophagosomes formation. May mediate the delivery of the autophagosomes to the vacuole via the microtubule cytoskeleton.</text>
</comment>
<dbReference type="EMBL" id="JAAIUW010000010">
    <property type="protein sequence ID" value="KAF7811172.1"/>
    <property type="molecule type" value="Genomic_DNA"/>
</dbReference>
<dbReference type="GO" id="GO:0005874">
    <property type="term" value="C:microtubule"/>
    <property type="evidence" value="ECO:0007669"/>
    <property type="project" value="UniProtKB-KW"/>
</dbReference>
<keyword evidence="5" id="KW-0493">Microtubule</keyword>
<keyword evidence="10 11" id="KW-0449">Lipoprotein</keyword>
<comment type="caution">
    <text evidence="13">The sequence shown here is derived from an EMBL/GenBank/DDBJ whole genome shotgun (WGS) entry which is preliminary data.</text>
</comment>
<keyword evidence="7" id="KW-0813">Transport</keyword>
<dbReference type="Proteomes" id="UP000634136">
    <property type="component" value="Unassembled WGS sequence"/>
</dbReference>
<evidence type="ECO:0000313" key="14">
    <source>
        <dbReference type="Proteomes" id="UP000634136"/>
    </source>
</evidence>
<evidence type="ECO:0000256" key="3">
    <source>
        <dbReference type="ARBA" id="ARBA00004370"/>
    </source>
</evidence>
<keyword evidence="12" id="KW-0072">Autophagy</keyword>
<dbReference type="Pfam" id="PF02991">
    <property type="entry name" value="ATG8"/>
    <property type="match status" value="1"/>
</dbReference>
<keyword evidence="8" id="KW-0472">Membrane</keyword>
<dbReference type="GO" id="GO:0016020">
    <property type="term" value="C:membrane"/>
    <property type="evidence" value="ECO:0007669"/>
    <property type="project" value="UniProtKB-SubCell"/>
</dbReference>
<name>A0A834SZY7_9FABA</name>
<evidence type="ECO:0000256" key="5">
    <source>
        <dbReference type="ARBA" id="ARBA00022701"/>
    </source>
</evidence>
<evidence type="ECO:0000256" key="4">
    <source>
        <dbReference type="ARBA" id="ARBA00007293"/>
    </source>
</evidence>
<dbReference type="GO" id="GO:0006914">
    <property type="term" value="P:autophagy"/>
    <property type="evidence" value="ECO:0007669"/>
    <property type="project" value="UniProtKB-KW"/>
</dbReference>
<keyword evidence="7" id="KW-0653">Protein transport</keyword>
<dbReference type="GO" id="GO:0005776">
    <property type="term" value="C:autophagosome"/>
    <property type="evidence" value="ECO:0007669"/>
    <property type="project" value="UniProtKB-ARBA"/>
</dbReference>